<evidence type="ECO:0000313" key="3">
    <source>
        <dbReference type="EMBL" id="MFC5007532.1"/>
    </source>
</evidence>
<keyword evidence="2" id="KW-0472">Membrane</keyword>
<comment type="caution">
    <text evidence="3">The sequence shown here is derived from an EMBL/GenBank/DDBJ whole genome shotgun (WGS) entry which is preliminary data.</text>
</comment>
<sequence length="416" mass="43049">MGAFLFDEVLIALLKAVNGTLGALWGMLAGTAFTTPDVTGLPQVAVISARALTIVNASFVLAIIAAGVMVMGRESVQSRYGLAELGPRLVIGWIAANFASPICAWMIGFGNSVTEAVTGDKLRPQAEMAQLTAVLSAALTNPGDALLAAVIAVILTVLTGMLLATWIVRIGVLVVVVSVAPVALACHATPFTDGAARLWWRTFTVLLATVTLQALALHVTLTVFLDPKANLPGMMLPKDPTGNGTINLLIIGCLLWVTVRIPALLRRSLGGGRQQNILGIVLRMAVVQKVTGLLRLPLRALGVGRTTRRATSGGARAAAGGASAGPSAQSAVSPSWRPRAPRPVTAPGVRGAAGSNGSARGSGSSARPAPPAAKPPARPRPPLPPPRANPATAMPRQRPAWQVRNRPTLGTPRRDP</sequence>
<keyword evidence="2" id="KW-1133">Transmembrane helix</keyword>
<feature type="compositionally biased region" description="Pro residues" evidence="1">
    <location>
        <begin position="368"/>
        <end position="388"/>
    </location>
</feature>
<feature type="compositionally biased region" description="Low complexity" evidence="1">
    <location>
        <begin position="305"/>
        <end position="335"/>
    </location>
</feature>
<evidence type="ECO:0008006" key="5">
    <source>
        <dbReference type="Google" id="ProtNLM"/>
    </source>
</evidence>
<feature type="transmembrane region" description="Helical" evidence="2">
    <location>
        <begin position="45"/>
        <end position="68"/>
    </location>
</feature>
<feature type="transmembrane region" description="Helical" evidence="2">
    <location>
        <begin position="170"/>
        <end position="191"/>
    </location>
</feature>
<feature type="transmembrane region" description="Helical" evidence="2">
    <location>
        <begin position="203"/>
        <end position="225"/>
    </location>
</feature>
<accession>A0ABV9WJ24</accession>
<feature type="transmembrane region" description="Helical" evidence="2">
    <location>
        <begin position="246"/>
        <end position="265"/>
    </location>
</feature>
<protein>
    <recommendedName>
        <fullName evidence="5">Integral membrane protein</fullName>
    </recommendedName>
</protein>
<feature type="transmembrane region" description="Helical" evidence="2">
    <location>
        <begin position="145"/>
        <end position="163"/>
    </location>
</feature>
<dbReference type="EMBL" id="JBHSIU010000128">
    <property type="protein sequence ID" value="MFC5007532.1"/>
    <property type="molecule type" value="Genomic_DNA"/>
</dbReference>
<keyword evidence="2" id="KW-0812">Transmembrane</keyword>
<dbReference type="RefSeq" id="WP_380128175.1">
    <property type="nucleotide sequence ID" value="NZ_JBHSIU010000128.1"/>
</dbReference>
<keyword evidence="4" id="KW-1185">Reference proteome</keyword>
<evidence type="ECO:0000313" key="4">
    <source>
        <dbReference type="Proteomes" id="UP001595912"/>
    </source>
</evidence>
<feature type="transmembrane region" description="Helical" evidence="2">
    <location>
        <begin position="12"/>
        <end position="33"/>
    </location>
</feature>
<feature type="compositionally biased region" description="Low complexity" evidence="1">
    <location>
        <begin position="352"/>
        <end position="367"/>
    </location>
</feature>
<feature type="region of interest" description="Disordered" evidence="1">
    <location>
        <begin position="305"/>
        <end position="416"/>
    </location>
</feature>
<feature type="transmembrane region" description="Helical" evidence="2">
    <location>
        <begin position="89"/>
        <end position="108"/>
    </location>
</feature>
<evidence type="ECO:0000256" key="1">
    <source>
        <dbReference type="SAM" id="MobiDB-lite"/>
    </source>
</evidence>
<organism evidence="3 4">
    <name type="scientific">Dactylosporangium cerinum</name>
    <dbReference type="NCBI Taxonomy" id="1434730"/>
    <lineage>
        <taxon>Bacteria</taxon>
        <taxon>Bacillati</taxon>
        <taxon>Actinomycetota</taxon>
        <taxon>Actinomycetes</taxon>
        <taxon>Micromonosporales</taxon>
        <taxon>Micromonosporaceae</taxon>
        <taxon>Dactylosporangium</taxon>
    </lineage>
</organism>
<reference evidence="4" key="1">
    <citation type="journal article" date="2019" name="Int. J. Syst. Evol. Microbiol.">
        <title>The Global Catalogue of Microorganisms (GCM) 10K type strain sequencing project: providing services to taxonomists for standard genome sequencing and annotation.</title>
        <authorList>
            <consortium name="The Broad Institute Genomics Platform"/>
            <consortium name="The Broad Institute Genome Sequencing Center for Infectious Disease"/>
            <person name="Wu L."/>
            <person name="Ma J."/>
        </authorList>
    </citation>
    <scope>NUCLEOTIDE SEQUENCE [LARGE SCALE GENOMIC DNA]</scope>
    <source>
        <strain evidence="4">CGMCC 4.7152</strain>
    </source>
</reference>
<name>A0ABV9WJ24_9ACTN</name>
<gene>
    <name evidence="3" type="ORF">ACFPIJ_58210</name>
</gene>
<proteinExistence type="predicted"/>
<dbReference type="Proteomes" id="UP001595912">
    <property type="component" value="Unassembled WGS sequence"/>
</dbReference>
<evidence type="ECO:0000256" key="2">
    <source>
        <dbReference type="SAM" id="Phobius"/>
    </source>
</evidence>